<dbReference type="PIRSF" id="PIRSF031982">
    <property type="entry name" value="UCP031982_abhydr"/>
    <property type="match status" value="1"/>
</dbReference>
<keyword evidence="1 5" id="KW-0378">Hydrolase</keyword>
<accession>A0A840RBS4</accession>
<evidence type="ECO:0000313" key="5">
    <source>
        <dbReference type="EMBL" id="MBB5190899.1"/>
    </source>
</evidence>
<dbReference type="PANTHER" id="PTHR10272">
    <property type="entry name" value="PLATELET-ACTIVATING FACTOR ACETYLHYDROLASE"/>
    <property type="match status" value="1"/>
</dbReference>
<dbReference type="PANTHER" id="PTHR10272:SF0">
    <property type="entry name" value="PLATELET-ACTIVATING FACTOR ACETYLHYDROLASE"/>
    <property type="match status" value="1"/>
</dbReference>
<dbReference type="EMBL" id="JACHHN010000003">
    <property type="protein sequence ID" value="MBB5190899.1"/>
    <property type="molecule type" value="Genomic_DNA"/>
</dbReference>
<gene>
    <name evidence="5" type="ORF">HNQ50_001622</name>
</gene>
<evidence type="ECO:0000313" key="6">
    <source>
        <dbReference type="Proteomes" id="UP000543030"/>
    </source>
</evidence>
<feature type="signal peptide" evidence="4">
    <location>
        <begin position="1"/>
        <end position="22"/>
    </location>
</feature>
<dbReference type="InterPro" id="IPR029058">
    <property type="entry name" value="AB_hydrolase_fold"/>
</dbReference>
<evidence type="ECO:0000256" key="1">
    <source>
        <dbReference type="ARBA" id="ARBA00022801"/>
    </source>
</evidence>
<comment type="caution">
    <text evidence="5">The sequence shown here is derived from an EMBL/GenBank/DDBJ whole genome shotgun (WGS) entry which is preliminary data.</text>
</comment>
<protein>
    <submittedName>
        <fullName evidence="5">Putative dienelactone hydrolase</fullName>
    </submittedName>
</protein>
<dbReference type="AlphaFoldDB" id="A0A840RBS4"/>
<dbReference type="InterPro" id="IPR016986">
    <property type="entry name" value="UCP031982_abhydr"/>
</dbReference>
<keyword evidence="4" id="KW-0732">Signal</keyword>
<dbReference type="RefSeq" id="WP_184099361.1">
    <property type="nucleotide sequence ID" value="NZ_JACHHN010000003.1"/>
</dbReference>
<dbReference type="GO" id="GO:0003847">
    <property type="term" value="F:1-alkyl-2-acetylglycerophosphocholine esterase activity"/>
    <property type="evidence" value="ECO:0007669"/>
    <property type="project" value="TreeGrafter"/>
</dbReference>
<dbReference type="Proteomes" id="UP000543030">
    <property type="component" value="Unassembled WGS sequence"/>
</dbReference>
<feature type="chain" id="PRO_5032545388" evidence="4">
    <location>
        <begin position="23"/>
        <end position="324"/>
    </location>
</feature>
<evidence type="ECO:0000256" key="3">
    <source>
        <dbReference type="ARBA" id="ARBA00023098"/>
    </source>
</evidence>
<evidence type="ECO:0000256" key="4">
    <source>
        <dbReference type="SAM" id="SignalP"/>
    </source>
</evidence>
<dbReference type="SUPFAM" id="SSF53474">
    <property type="entry name" value="alpha/beta-Hydrolases"/>
    <property type="match status" value="1"/>
</dbReference>
<keyword evidence="3" id="KW-0443">Lipid metabolism</keyword>
<name>A0A840RBS4_9NEIS</name>
<keyword evidence="6" id="KW-1185">Reference proteome</keyword>
<reference evidence="5 6" key="1">
    <citation type="submission" date="2020-08" db="EMBL/GenBank/DDBJ databases">
        <title>Genomic Encyclopedia of Type Strains, Phase IV (KMG-IV): sequencing the most valuable type-strain genomes for metagenomic binning, comparative biology and taxonomic classification.</title>
        <authorList>
            <person name="Goeker M."/>
        </authorList>
    </citation>
    <scope>NUCLEOTIDE SEQUENCE [LARGE SCALE GENOMIC DNA]</scope>
    <source>
        <strain evidence="5 6">DSM 18233</strain>
    </source>
</reference>
<organism evidence="5 6">
    <name type="scientific">Silvimonas terrae</name>
    <dbReference type="NCBI Taxonomy" id="300266"/>
    <lineage>
        <taxon>Bacteria</taxon>
        <taxon>Pseudomonadati</taxon>
        <taxon>Pseudomonadota</taxon>
        <taxon>Betaproteobacteria</taxon>
        <taxon>Neisseriales</taxon>
        <taxon>Chitinibacteraceae</taxon>
        <taxon>Silvimonas</taxon>
    </lineage>
</organism>
<dbReference type="GO" id="GO:0016042">
    <property type="term" value="P:lipid catabolic process"/>
    <property type="evidence" value="ECO:0007669"/>
    <property type="project" value="UniProtKB-KW"/>
</dbReference>
<dbReference type="Gene3D" id="3.40.50.1820">
    <property type="entry name" value="alpha/beta hydrolase"/>
    <property type="match status" value="1"/>
</dbReference>
<keyword evidence="2" id="KW-0442">Lipid degradation</keyword>
<sequence>MNRLCLSLAAGLLAVSSWSAGAAGFAWISVPADAEGPALQGAVWYPSATPPAALALPPFTLNVAKDAPLQGDHLPLVVISHGTGGSALGHQDTAMALADAGFVVAAINHPGDNFADLSQQMHVAPFISRPRDMSRLISWMTHTWPGAAHINDQAIGLFGFSRGGYTGLVSIGAVPDLKLGQRFCVNQADLPFCTEIKGPLPPFPPADPRIKAAVIVDPLSVFSAAGLSKVSVPVQLWASEYGGDGVTPESVAAIRKALPHEPEFYSVAGSGHFSFLTPCPAQLTANAPELCKDHPGFDRVAFHQRFNNQVTAFMRAHLVGSVTP</sequence>
<dbReference type="Pfam" id="PF03403">
    <property type="entry name" value="PAF-AH_p_II"/>
    <property type="match status" value="1"/>
</dbReference>
<proteinExistence type="predicted"/>
<evidence type="ECO:0000256" key="2">
    <source>
        <dbReference type="ARBA" id="ARBA00022963"/>
    </source>
</evidence>